<dbReference type="STRING" id="1817883.A3G31_08920"/>
<dbReference type="CDD" id="cd02440">
    <property type="entry name" value="AdoMet_MTases"/>
    <property type="match status" value="1"/>
</dbReference>
<dbReference type="SUPFAM" id="SSF53335">
    <property type="entry name" value="S-adenosyl-L-methionine-dependent methyltransferases"/>
    <property type="match status" value="1"/>
</dbReference>
<reference evidence="2 3" key="1">
    <citation type="journal article" date="2016" name="Nat. Commun.">
        <title>Thousands of microbial genomes shed light on interconnected biogeochemical processes in an aquifer system.</title>
        <authorList>
            <person name="Anantharaman K."/>
            <person name="Brown C.T."/>
            <person name="Hug L.A."/>
            <person name="Sharon I."/>
            <person name="Castelle C.J."/>
            <person name="Probst A.J."/>
            <person name="Thomas B.C."/>
            <person name="Singh A."/>
            <person name="Wilkins M.J."/>
            <person name="Karaoz U."/>
            <person name="Brodie E.L."/>
            <person name="Williams K.H."/>
            <person name="Hubbard S.S."/>
            <person name="Banfield J.F."/>
        </authorList>
    </citation>
    <scope>NUCLEOTIDE SEQUENCE [LARGE SCALE GENOMIC DNA]</scope>
</reference>
<comment type="caution">
    <text evidence="2">The sequence shown here is derived from an EMBL/GenBank/DDBJ whole genome shotgun (WGS) entry which is preliminary data.</text>
</comment>
<dbReference type="InterPro" id="IPR007848">
    <property type="entry name" value="Small_mtfrase_dom"/>
</dbReference>
<dbReference type="PANTHER" id="PTHR47739:SF1">
    <property type="entry name" value="TRNA1(VAL) (ADENINE(37)-N6)-METHYLTRANSFERASE"/>
    <property type="match status" value="1"/>
</dbReference>
<gene>
    <name evidence="2" type="ORF">A3G31_08920</name>
</gene>
<dbReference type="InterPro" id="IPR029063">
    <property type="entry name" value="SAM-dependent_MTases_sf"/>
</dbReference>
<dbReference type="Pfam" id="PF05175">
    <property type="entry name" value="MTS"/>
    <property type="match status" value="1"/>
</dbReference>
<sequence>MAEILENETLDILSGSNLKIIQKKDGYRFSLDAVLLADFTSKFILPKTSVLDMGTGSGIIPIILATKFKDIEITALEIQEELCEMAERSVKINKLEDRIKIIKGDIKETQKIFRKNQFDIVVANPPYRTEKSGRINLALQKAVARHELKCKLTDLVKAGTFLVKNKGRLILIYSPERLSTLLFELKTHNFEPKTIRFIHSTQNGESKMVLIESAKDGKPGTKVLPPLMVYKRKGDYSEEIKRIYKI</sequence>
<evidence type="ECO:0000259" key="1">
    <source>
        <dbReference type="Pfam" id="PF05175"/>
    </source>
</evidence>
<dbReference type="PROSITE" id="PS00092">
    <property type="entry name" value="N6_MTASE"/>
    <property type="match status" value="1"/>
</dbReference>
<dbReference type="GO" id="GO:0032259">
    <property type="term" value="P:methylation"/>
    <property type="evidence" value="ECO:0007669"/>
    <property type="project" value="InterPro"/>
</dbReference>
<proteinExistence type="predicted"/>
<dbReference type="Proteomes" id="UP000178082">
    <property type="component" value="Unassembled WGS sequence"/>
</dbReference>
<protein>
    <recommendedName>
        <fullName evidence="1">Methyltransferase small domain-containing protein</fullName>
    </recommendedName>
</protein>
<name>A0A1F7SIR6_9BACT</name>
<dbReference type="InterPro" id="IPR050210">
    <property type="entry name" value="tRNA_Adenine-N(6)_MTase"/>
</dbReference>
<dbReference type="GO" id="GO:0003676">
    <property type="term" value="F:nucleic acid binding"/>
    <property type="evidence" value="ECO:0007669"/>
    <property type="project" value="InterPro"/>
</dbReference>
<dbReference type="InterPro" id="IPR002052">
    <property type="entry name" value="DNA_methylase_N6_adenine_CS"/>
</dbReference>
<dbReference type="GO" id="GO:0008757">
    <property type="term" value="F:S-adenosylmethionine-dependent methyltransferase activity"/>
    <property type="evidence" value="ECO:0007669"/>
    <property type="project" value="UniProtKB-ARBA"/>
</dbReference>
<dbReference type="AlphaFoldDB" id="A0A1F7SIR6"/>
<evidence type="ECO:0000313" key="2">
    <source>
        <dbReference type="EMBL" id="OGL53104.1"/>
    </source>
</evidence>
<organism evidence="2 3">
    <name type="scientific">Candidatus Schekmanbacteria bacterium RIFCSPLOWO2_12_FULL_38_15</name>
    <dbReference type="NCBI Taxonomy" id="1817883"/>
    <lineage>
        <taxon>Bacteria</taxon>
        <taxon>Candidatus Schekmaniibacteriota</taxon>
    </lineage>
</organism>
<dbReference type="PANTHER" id="PTHR47739">
    <property type="entry name" value="TRNA1(VAL) (ADENINE(37)-N6)-METHYLTRANSFERASE"/>
    <property type="match status" value="1"/>
</dbReference>
<dbReference type="EMBL" id="MGDI01000028">
    <property type="protein sequence ID" value="OGL53104.1"/>
    <property type="molecule type" value="Genomic_DNA"/>
</dbReference>
<accession>A0A1F7SIR6</accession>
<dbReference type="GO" id="GO:0008170">
    <property type="term" value="F:N-methyltransferase activity"/>
    <property type="evidence" value="ECO:0007669"/>
    <property type="project" value="UniProtKB-ARBA"/>
</dbReference>
<feature type="domain" description="Methyltransferase small" evidence="1">
    <location>
        <begin position="34"/>
        <end position="138"/>
    </location>
</feature>
<evidence type="ECO:0000313" key="3">
    <source>
        <dbReference type="Proteomes" id="UP000178082"/>
    </source>
</evidence>
<dbReference type="Gene3D" id="3.40.50.150">
    <property type="entry name" value="Vaccinia Virus protein VP39"/>
    <property type="match status" value="1"/>
</dbReference>